<evidence type="ECO:0000313" key="3">
    <source>
        <dbReference type="Proteomes" id="UP000008043"/>
    </source>
</evidence>
<evidence type="ECO:0000313" key="2">
    <source>
        <dbReference type="EMBL" id="CCK26440.1"/>
    </source>
</evidence>
<evidence type="ECO:0000256" key="1">
    <source>
        <dbReference type="SAM" id="MobiDB-lite"/>
    </source>
</evidence>
<proteinExistence type="predicted"/>
<gene>
    <name evidence="2" type="ORF">BN159_2061</name>
</gene>
<dbReference type="STRING" id="1214101.BN159_2061"/>
<reference evidence="2 3" key="1">
    <citation type="journal article" date="2012" name="J. Bacteriol.">
        <title>Genome sequence of the bacterium Streptomyces davawensis JCM 4913 and heterologous production of the unique antibiotic roseoflavin.</title>
        <authorList>
            <person name="Jankowitsch F."/>
            <person name="Schwarz J."/>
            <person name="Ruckert C."/>
            <person name="Gust B."/>
            <person name="Szczepanowski R."/>
            <person name="Blom J."/>
            <person name="Pelzer S."/>
            <person name="Kalinowski J."/>
            <person name="Mack M."/>
        </authorList>
    </citation>
    <scope>NUCLEOTIDE SEQUENCE [LARGE SCALE GENOMIC DNA]</scope>
    <source>
        <strain evidence="3">DSM 101723 / JCM 4913 / KCC S-0913 / 768</strain>
    </source>
</reference>
<dbReference type="KEGG" id="sdv:BN159_2061"/>
<feature type="region of interest" description="Disordered" evidence="1">
    <location>
        <begin position="783"/>
        <end position="805"/>
    </location>
</feature>
<keyword evidence="3" id="KW-1185">Reference proteome</keyword>
<dbReference type="PATRIC" id="fig|1214101.3.peg.2092"/>
<dbReference type="HOGENOM" id="CLU_256426_0_0_11"/>
<accession>K4R029</accession>
<dbReference type="SUPFAM" id="SSF52540">
    <property type="entry name" value="P-loop containing nucleoside triphosphate hydrolases"/>
    <property type="match status" value="1"/>
</dbReference>
<dbReference type="EMBL" id="HE971709">
    <property type="protein sequence ID" value="CCK26440.1"/>
    <property type="molecule type" value="Genomic_DNA"/>
</dbReference>
<dbReference type="Proteomes" id="UP000008043">
    <property type="component" value="Chromosome"/>
</dbReference>
<dbReference type="eggNOG" id="COG4995">
    <property type="taxonomic scope" value="Bacteria"/>
</dbReference>
<dbReference type="eggNOG" id="COG0467">
    <property type="taxonomic scope" value="Bacteria"/>
</dbReference>
<organism evidence="2 3">
    <name type="scientific">Streptomyces davaonensis (strain DSM 101723 / JCM 4913 / KCC S-0913 / 768)</name>
    <dbReference type="NCBI Taxonomy" id="1214101"/>
    <lineage>
        <taxon>Bacteria</taxon>
        <taxon>Bacillati</taxon>
        <taxon>Actinomycetota</taxon>
        <taxon>Actinomycetes</taxon>
        <taxon>Kitasatosporales</taxon>
        <taxon>Streptomycetaceae</taxon>
        <taxon>Streptomyces</taxon>
    </lineage>
</organism>
<protein>
    <submittedName>
        <fullName evidence="2">Uncharacterized protein</fullName>
    </submittedName>
</protein>
<sequence>MSGDYDALLEVLDFSKGKNGPQWRWRISGRGGSGEQHESLVDLGASAESHPENYGFLIDLHKFMRHTRLDEAGEANTLRRLGHWLRTSVLTQEIWDRLPVGRPSTVLIRLNPDGPEREVLGYPLLLAADAHGSLVDRELTFVHDVAAGGSSRVDPAGRVEADAPLHLVGVFNRTKAGEPLDLHAEQSQVFAKVRDIAADGSGLDITTRTLSYHVTHDQLKDHVQSAKRSDNRRDSGRWQMILHLADRGVAGSWSAVSRTGVVGTKSPLSARELVKMLATGGNHRRLRLAVITTRPASSPSIADQLEMFRIPSHLAPEPRTSVSPGPDGDGLAVELARSLGCAVLAFRHRIGDQAAVAFITKVYDYLLTQGLTLPRAVGAALAECRTLKTLDLAAPVIYGADACGLVVEPPTLSRADPPTLQHPASSLIGHHDPMWKASEIFARIGAGEANGAVLHGMTGVGKEACARELISLYTHRYRHVVEYPPKERQMDAEPWEALCGFVGLLLEQSAIRRAFEIREERVPTQKQLGDFLADDTAFERLCNDIDERLTNSNTEYFLFFLRDVGNLIAQKPRELGTPAANGHDPAAVGPWLDPHWQRLINAMTAHRAPGSRLLITSPLPLHLDQRRMPDVPVPLLSPAEAFLYAQSLPDLGGIITAASRDMAGEDQRKLVHNVLARAEGHPGLLRYADEVASEPDGTERLQHLATVDGDALGQDTTEPIPDDWRLIEEWAVGALRCIPRRDPRHLLLLALSWLSSRHRVLHPDDDCAPGLLAEVWAGLRGHRQSPVGQVPDPEGTEGEASSASEEKDELRRLLASLADACLVDWADGMQVKIRMQPAVAKAVRRVHETWLDTDGSLRAEVDRIAIRHTAGRVKVALRHRTHGRTADVQRLIPEAMPYLERASDWETWLHFVAVGMTRSRRGPRGLDDTVRKLERVTADIRDKGSDQFKMAQRLGSVFKALDRGDRPGLSVLLGKGPGDPVVDNSPLAMAMSVGILSGLRDTGRLSVARDVALDYLNFCDSGTRSSLVADAVEVELLRVMVDEGKLSEALNRIPLAFEALADVRFRDAVHSRWADGEILRKKLFTIRRDTHVLLAEAAADETAQMRHLRLARADHERLGQYLVLEGPDNVERHLHTVEGCLLALDDRVSGDRDELEKYDDELVSCLREVEHSGDVIVQAMTDSARARIKREQAARAIELNGERAGHSAMQAARDYELKALRLLYAQGTPMDIGACHRRIGDDQLACEHESLKRSTPAHHMYAALLGRLTGAHILRQRDADSVSWRRDRSERGVVPATVEELCGRVREVLFAQGNEPVPGALDPEGLLRKLADDGQVEQDFRDLSGES</sequence>
<dbReference type="InterPro" id="IPR027417">
    <property type="entry name" value="P-loop_NTPase"/>
</dbReference>
<name>K4R029_STRDJ</name>
<dbReference type="OrthoDB" id="3881650at2"/>
<dbReference type="RefSeq" id="WP_015656834.1">
    <property type="nucleotide sequence ID" value="NC_020504.1"/>
</dbReference>